<accession>A0A1H4AKZ8</accession>
<sequence length="240" mass="25632">MYKSARNNSFRHLKMSGLALAVASLMTTSMSYADNSASAYRDLSIVGAEALAAGVCDADGFCPVLSTELKNSGTVKDLVIGVSFETMLMTSTAVRSKGGNKSESVADAKIVMKVYVDGEEANPKLVTFDYRKQELWASFSGVLDCTDGNGDGIIQYEECNFDEMDYEEVGLMLDTARASTFNFLAYDIGSGSHTIEVWAQLTHSEEVVNDTSTSRASAALGNGTLSVWEVHGGSDTGTAE</sequence>
<gene>
    <name evidence="2" type="ORF">SAMN05216562_2848</name>
</gene>
<protein>
    <submittedName>
        <fullName evidence="2">Uncharacterized protein</fullName>
    </submittedName>
</protein>
<keyword evidence="3" id="KW-1185">Reference proteome</keyword>
<evidence type="ECO:0000313" key="2">
    <source>
        <dbReference type="EMBL" id="SEA36457.1"/>
    </source>
</evidence>
<name>A0A1H4AKZ8_9GAMM</name>
<dbReference type="RefSeq" id="WP_139304905.1">
    <property type="nucleotide sequence ID" value="NZ_FNQO01000003.1"/>
</dbReference>
<feature type="signal peptide" evidence="1">
    <location>
        <begin position="1"/>
        <end position="33"/>
    </location>
</feature>
<feature type="chain" id="PRO_5011496424" evidence="1">
    <location>
        <begin position="34"/>
        <end position="240"/>
    </location>
</feature>
<dbReference type="EMBL" id="FNQO01000003">
    <property type="protein sequence ID" value="SEA36457.1"/>
    <property type="molecule type" value="Genomic_DNA"/>
</dbReference>
<keyword evidence="1" id="KW-0732">Signal</keyword>
<evidence type="ECO:0000256" key="1">
    <source>
        <dbReference type="SAM" id="SignalP"/>
    </source>
</evidence>
<organism evidence="2 3">
    <name type="scientific">Microbulbifer marinus</name>
    <dbReference type="NCBI Taxonomy" id="658218"/>
    <lineage>
        <taxon>Bacteria</taxon>
        <taxon>Pseudomonadati</taxon>
        <taxon>Pseudomonadota</taxon>
        <taxon>Gammaproteobacteria</taxon>
        <taxon>Cellvibrionales</taxon>
        <taxon>Microbulbiferaceae</taxon>
        <taxon>Microbulbifer</taxon>
    </lineage>
</organism>
<dbReference type="Proteomes" id="UP000198658">
    <property type="component" value="Unassembled WGS sequence"/>
</dbReference>
<evidence type="ECO:0000313" key="3">
    <source>
        <dbReference type="Proteomes" id="UP000198658"/>
    </source>
</evidence>
<proteinExistence type="predicted"/>
<dbReference type="OrthoDB" id="7059623at2"/>
<dbReference type="AlphaFoldDB" id="A0A1H4AKZ8"/>
<reference evidence="3" key="1">
    <citation type="submission" date="2016-10" db="EMBL/GenBank/DDBJ databases">
        <authorList>
            <person name="Varghese N."/>
            <person name="Submissions S."/>
        </authorList>
    </citation>
    <scope>NUCLEOTIDE SEQUENCE [LARGE SCALE GENOMIC DNA]</scope>
    <source>
        <strain evidence="3">CGMCC 1.10657</strain>
    </source>
</reference>